<comment type="caution">
    <text evidence="1">The sequence shown here is derived from an EMBL/GenBank/DDBJ whole genome shotgun (WGS) entry which is preliminary data.</text>
</comment>
<organism evidence="1 2">
    <name type="scientific">Cylicocyclus nassatus</name>
    <name type="common">Nematode worm</name>
    <dbReference type="NCBI Taxonomy" id="53992"/>
    <lineage>
        <taxon>Eukaryota</taxon>
        <taxon>Metazoa</taxon>
        <taxon>Ecdysozoa</taxon>
        <taxon>Nematoda</taxon>
        <taxon>Chromadorea</taxon>
        <taxon>Rhabditida</taxon>
        <taxon>Rhabditina</taxon>
        <taxon>Rhabditomorpha</taxon>
        <taxon>Strongyloidea</taxon>
        <taxon>Strongylidae</taxon>
        <taxon>Cylicocyclus</taxon>
    </lineage>
</organism>
<accession>A0AA36HBP0</accession>
<protein>
    <submittedName>
        <fullName evidence="1">Uncharacterized protein</fullName>
    </submittedName>
</protein>
<dbReference type="InterPro" id="IPR036291">
    <property type="entry name" value="NAD(P)-bd_dom_sf"/>
</dbReference>
<dbReference type="AlphaFoldDB" id="A0AA36HBP0"/>
<proteinExistence type="predicted"/>
<dbReference type="Gene3D" id="3.40.50.720">
    <property type="entry name" value="NAD(P)-binding Rossmann-like Domain"/>
    <property type="match status" value="1"/>
</dbReference>
<evidence type="ECO:0000313" key="1">
    <source>
        <dbReference type="EMBL" id="CAJ0607058.1"/>
    </source>
</evidence>
<dbReference type="EMBL" id="CATQJL010000316">
    <property type="protein sequence ID" value="CAJ0607058.1"/>
    <property type="molecule type" value="Genomic_DNA"/>
</dbReference>
<dbReference type="Proteomes" id="UP001176961">
    <property type="component" value="Unassembled WGS sequence"/>
</dbReference>
<keyword evidence="2" id="KW-1185">Reference proteome</keyword>
<name>A0AA36HBP0_CYLNA</name>
<reference evidence="1" key="1">
    <citation type="submission" date="2023-07" db="EMBL/GenBank/DDBJ databases">
        <authorList>
            <consortium name="CYATHOMIX"/>
        </authorList>
    </citation>
    <scope>NUCLEOTIDE SEQUENCE</scope>
    <source>
        <strain evidence="1">N/A</strain>
    </source>
</reference>
<gene>
    <name evidence="1" type="ORF">CYNAS_LOCUS19041</name>
</gene>
<dbReference type="SUPFAM" id="SSF51735">
    <property type="entry name" value="NAD(P)-binding Rossmann-fold domains"/>
    <property type="match status" value="1"/>
</dbReference>
<sequence>MASAIVIGEGKLAAVLTKILCSHGTPVALFGATKSTKESIESMLQDHVEKSFPLQFVDDLKHQKDMLFRLMENLRMTDDVSRLFGEVIVDATHGNTPLVRAVRRFVPDAPVMSLDGTATDEKTIGVHVYQPFDVTRIMQVVTSPKTDPDSLARVRTLLKNANVVELNKEEGVMAEKALDEWRSEGSAALRLQKLMNSIVPSRMVIKSNYSVMH</sequence>
<evidence type="ECO:0000313" key="2">
    <source>
        <dbReference type="Proteomes" id="UP001176961"/>
    </source>
</evidence>